<evidence type="ECO:0000313" key="2">
    <source>
        <dbReference type="Proteomes" id="UP001596266"/>
    </source>
</evidence>
<dbReference type="RefSeq" id="WP_343885497.1">
    <property type="nucleotide sequence ID" value="NZ_BAAAKI010000006.1"/>
</dbReference>
<protein>
    <submittedName>
        <fullName evidence="1">Uncharacterized protein</fullName>
    </submittedName>
</protein>
<name>A0ABW1WWA9_9ACTN</name>
<sequence>MDTTQHTPAATLSSATIAWALKTRPVSASIHHVGTDRVKLTLLKAA</sequence>
<proteinExistence type="predicted"/>
<evidence type="ECO:0000313" key="1">
    <source>
        <dbReference type="EMBL" id="MFC6395489.1"/>
    </source>
</evidence>
<keyword evidence="2" id="KW-1185">Reference proteome</keyword>
<comment type="caution">
    <text evidence="1">The sequence shown here is derived from an EMBL/GenBank/DDBJ whole genome shotgun (WGS) entry which is preliminary data.</text>
</comment>
<gene>
    <name evidence="1" type="ORF">ACFP57_00560</name>
</gene>
<reference evidence="2" key="1">
    <citation type="journal article" date="2019" name="Int. J. Syst. Evol. Microbiol.">
        <title>The Global Catalogue of Microorganisms (GCM) 10K type strain sequencing project: providing services to taxonomists for standard genome sequencing and annotation.</title>
        <authorList>
            <consortium name="The Broad Institute Genomics Platform"/>
            <consortium name="The Broad Institute Genome Sequencing Center for Infectious Disease"/>
            <person name="Wu L."/>
            <person name="Ma J."/>
        </authorList>
    </citation>
    <scope>NUCLEOTIDE SEQUENCE [LARGE SCALE GENOMIC DNA]</scope>
    <source>
        <strain evidence="2">CGMCC 1.15277</strain>
    </source>
</reference>
<organism evidence="1 2">
    <name type="scientific">Luteococcus sanguinis</name>
    <dbReference type="NCBI Taxonomy" id="174038"/>
    <lineage>
        <taxon>Bacteria</taxon>
        <taxon>Bacillati</taxon>
        <taxon>Actinomycetota</taxon>
        <taxon>Actinomycetes</taxon>
        <taxon>Propionibacteriales</taxon>
        <taxon>Propionibacteriaceae</taxon>
        <taxon>Luteococcus</taxon>
    </lineage>
</organism>
<dbReference type="EMBL" id="JBHSUA010000003">
    <property type="protein sequence ID" value="MFC6395489.1"/>
    <property type="molecule type" value="Genomic_DNA"/>
</dbReference>
<dbReference type="Proteomes" id="UP001596266">
    <property type="component" value="Unassembled WGS sequence"/>
</dbReference>
<accession>A0ABW1WWA9</accession>